<gene>
    <name evidence="1" type="ORF">IE53DRAFT_390583</name>
</gene>
<evidence type="ECO:0000313" key="2">
    <source>
        <dbReference type="Proteomes" id="UP000245626"/>
    </source>
</evidence>
<name>A0ACD0NN93_9BASI</name>
<keyword evidence="2" id="KW-1185">Reference proteome</keyword>
<reference evidence="1 2" key="1">
    <citation type="journal article" date="2018" name="Mol. Biol. Evol.">
        <title>Broad Genomic Sampling Reveals a Smut Pathogenic Ancestry of the Fungal Clade Ustilaginomycotina.</title>
        <authorList>
            <person name="Kijpornyongpan T."/>
            <person name="Mondo S.J."/>
            <person name="Barry K."/>
            <person name="Sandor L."/>
            <person name="Lee J."/>
            <person name="Lipzen A."/>
            <person name="Pangilinan J."/>
            <person name="LaButti K."/>
            <person name="Hainaut M."/>
            <person name="Henrissat B."/>
            <person name="Grigoriev I.V."/>
            <person name="Spatafora J.W."/>
            <person name="Aime M.C."/>
        </authorList>
    </citation>
    <scope>NUCLEOTIDE SEQUENCE [LARGE SCALE GENOMIC DNA]</scope>
    <source>
        <strain evidence="1 2">SA 807</strain>
    </source>
</reference>
<dbReference type="Proteomes" id="UP000245626">
    <property type="component" value="Unassembled WGS sequence"/>
</dbReference>
<sequence length="173" mass="19355">MINRLSVLPFRSALLPKSATTTPFKAIPTPAIASSSRNVMIREFGTTSAAKSVQRLARNPSPPPKGDFKSPTDFLTAISRPRRDLASNSSCVSAVGEDWDNMFRLSSEKLKGAGVGIKERRYLLWALEKYRQGYSPEEFAHDVKPKKKVRGWGARVQTAERIRVRGRRRPGEK</sequence>
<accession>A0ACD0NN93</accession>
<evidence type="ECO:0000313" key="1">
    <source>
        <dbReference type="EMBL" id="PWN47281.1"/>
    </source>
</evidence>
<proteinExistence type="predicted"/>
<protein>
    <submittedName>
        <fullName evidence="1">Uncharacterized protein</fullName>
    </submittedName>
</protein>
<dbReference type="EMBL" id="KZ820480">
    <property type="protein sequence ID" value="PWN47281.1"/>
    <property type="molecule type" value="Genomic_DNA"/>
</dbReference>
<organism evidence="1 2">
    <name type="scientific">Violaceomyces palustris</name>
    <dbReference type="NCBI Taxonomy" id="1673888"/>
    <lineage>
        <taxon>Eukaryota</taxon>
        <taxon>Fungi</taxon>
        <taxon>Dikarya</taxon>
        <taxon>Basidiomycota</taxon>
        <taxon>Ustilaginomycotina</taxon>
        <taxon>Ustilaginomycetes</taxon>
        <taxon>Violaceomycetales</taxon>
        <taxon>Violaceomycetaceae</taxon>
        <taxon>Violaceomyces</taxon>
    </lineage>
</organism>